<dbReference type="EMBL" id="RWJN01000240">
    <property type="protein sequence ID" value="TCD64371.1"/>
    <property type="molecule type" value="Genomic_DNA"/>
</dbReference>
<gene>
    <name evidence="2" type="ORF">EIP91_004202</name>
</gene>
<feature type="region of interest" description="Disordered" evidence="1">
    <location>
        <begin position="354"/>
        <end position="373"/>
    </location>
</feature>
<feature type="region of interest" description="Disordered" evidence="1">
    <location>
        <begin position="520"/>
        <end position="554"/>
    </location>
</feature>
<keyword evidence="3" id="KW-1185">Reference proteome</keyword>
<reference evidence="2 3" key="1">
    <citation type="submission" date="2018-11" db="EMBL/GenBank/DDBJ databases">
        <title>Genome assembly of Steccherinum ochraceum LE-BIN_3174, the white-rot fungus of the Steccherinaceae family (The Residual Polyporoid clade, Polyporales, Basidiomycota).</title>
        <authorList>
            <person name="Fedorova T.V."/>
            <person name="Glazunova O.A."/>
            <person name="Landesman E.O."/>
            <person name="Moiseenko K.V."/>
            <person name="Psurtseva N.V."/>
            <person name="Savinova O.S."/>
            <person name="Shakhova N.V."/>
            <person name="Tyazhelova T.V."/>
            <person name="Vasina D.V."/>
        </authorList>
    </citation>
    <scope>NUCLEOTIDE SEQUENCE [LARGE SCALE GENOMIC DNA]</scope>
    <source>
        <strain evidence="2 3">LE-BIN_3174</strain>
    </source>
</reference>
<feature type="region of interest" description="Disordered" evidence="1">
    <location>
        <begin position="1"/>
        <end position="35"/>
    </location>
</feature>
<dbReference type="AlphaFoldDB" id="A0A4R0R9A0"/>
<name>A0A4R0R9A0_9APHY</name>
<evidence type="ECO:0000313" key="3">
    <source>
        <dbReference type="Proteomes" id="UP000292702"/>
    </source>
</evidence>
<evidence type="ECO:0000313" key="2">
    <source>
        <dbReference type="EMBL" id="TCD64371.1"/>
    </source>
</evidence>
<comment type="caution">
    <text evidence="2">The sequence shown here is derived from an EMBL/GenBank/DDBJ whole genome shotgun (WGS) entry which is preliminary data.</text>
</comment>
<accession>A0A4R0R9A0</accession>
<sequence length="554" mass="60152">MSTGSRFPSLPGRGHSYPLAERPTLRSPPTAPPPSRPKAILVTLIPLLRDTMSQNALQRILLQSVYLEDVSEIYDVLEMHRTKYGGWDEAVGSMQIIIRAVWEAVNHAAQRAVVIKRQYPNEVVDIFIFISGDGCATKAGAFKFKYQKEHLEWAFILGLLERTGINLIALGGNKSLFSKLKGPQVAYAQIGQASRIHRYVIGNKSHILSDPDVSALFKSYEAKAARARQFRTTQPPARATVPRSMTAAIGPFAAASSSSLPIAPSQVNATGTMPTMALPRNPMADVYNQPSYATHASMAHSYTHDVSQAPANQSFPLQEYQCPPLNPQDILNGHAASVSSSEYLSFQDTAPLDAVNSASPSHDTPSQDTGLPPGDFLIGQGVGTDLESLPSTSTYQQVANNFAQYDDGTYDVAPATTYDNQNSGQWYHGAPGGGSYQSVDTDAFTATSAPVNVSGPPLNPPPGYLPTHYSAPFVNAPQDHVPINPAQYQHALQQYAYLNSPQNQHALQQYAYANSNFTYAPNGPQQDPTFAYPAPESQQANAYPWPNEWSGPMQ</sequence>
<feature type="compositionally biased region" description="Polar residues" evidence="1">
    <location>
        <begin position="356"/>
        <end position="369"/>
    </location>
</feature>
<evidence type="ECO:0000256" key="1">
    <source>
        <dbReference type="SAM" id="MobiDB-lite"/>
    </source>
</evidence>
<organism evidence="2 3">
    <name type="scientific">Steccherinum ochraceum</name>
    <dbReference type="NCBI Taxonomy" id="92696"/>
    <lineage>
        <taxon>Eukaryota</taxon>
        <taxon>Fungi</taxon>
        <taxon>Dikarya</taxon>
        <taxon>Basidiomycota</taxon>
        <taxon>Agaricomycotina</taxon>
        <taxon>Agaricomycetes</taxon>
        <taxon>Polyporales</taxon>
        <taxon>Steccherinaceae</taxon>
        <taxon>Steccherinum</taxon>
    </lineage>
</organism>
<dbReference type="Proteomes" id="UP000292702">
    <property type="component" value="Unassembled WGS sequence"/>
</dbReference>
<protein>
    <submittedName>
        <fullName evidence="2">Uncharacterized protein</fullName>
    </submittedName>
</protein>
<proteinExistence type="predicted"/>